<gene>
    <name evidence="1" type="ORF">MENT_LOCUS50275</name>
</gene>
<comment type="caution">
    <text evidence="1">The sequence shown here is derived from an EMBL/GenBank/DDBJ whole genome shotgun (WGS) entry which is preliminary data.</text>
</comment>
<accession>A0A6V7XCK2</accession>
<dbReference type="EMBL" id="CAJEWN010001391">
    <property type="protein sequence ID" value="CAD2197061.1"/>
    <property type="molecule type" value="Genomic_DNA"/>
</dbReference>
<reference evidence="1 2" key="1">
    <citation type="submission" date="2020-08" db="EMBL/GenBank/DDBJ databases">
        <authorList>
            <person name="Koutsovoulos G."/>
            <person name="Danchin GJ E."/>
        </authorList>
    </citation>
    <scope>NUCLEOTIDE SEQUENCE [LARGE SCALE GENOMIC DNA]</scope>
</reference>
<dbReference type="InterPro" id="IPR011043">
    <property type="entry name" value="Gal_Oxase/kelch_b-propeller"/>
</dbReference>
<dbReference type="AlphaFoldDB" id="A0A6V7XCK2"/>
<evidence type="ECO:0000313" key="2">
    <source>
        <dbReference type="Proteomes" id="UP000580250"/>
    </source>
</evidence>
<dbReference type="OrthoDB" id="5867838at2759"/>
<dbReference type="Proteomes" id="UP000580250">
    <property type="component" value="Unassembled WGS sequence"/>
</dbReference>
<proteinExistence type="predicted"/>
<name>A0A6V7XCK2_MELEN</name>
<sequence>MNSKSDWLQKIGEYQNKLEEYQKVVFCEEKLWFFGQKYFERPNYHWGNYVAFNGFQPTHSILFSNKLIYVQGGILCCGFRWEPNWLLKLSLEEGKMSELIKFESTNHPEFNYSGSLANAFIANKNVWIHFGGTKQFGLNKRIFNGEIWILDLNDNNHPNWKMLENRKLPKTMPGSTAIIYVKQLDKLFVIDEEKRILKSIQPLL</sequence>
<protein>
    <submittedName>
        <fullName evidence="1">Uncharacterized protein</fullName>
    </submittedName>
</protein>
<organism evidence="1 2">
    <name type="scientific">Meloidogyne enterolobii</name>
    <name type="common">Root-knot nematode worm</name>
    <name type="synonym">Meloidogyne mayaguensis</name>
    <dbReference type="NCBI Taxonomy" id="390850"/>
    <lineage>
        <taxon>Eukaryota</taxon>
        <taxon>Metazoa</taxon>
        <taxon>Ecdysozoa</taxon>
        <taxon>Nematoda</taxon>
        <taxon>Chromadorea</taxon>
        <taxon>Rhabditida</taxon>
        <taxon>Tylenchina</taxon>
        <taxon>Tylenchomorpha</taxon>
        <taxon>Tylenchoidea</taxon>
        <taxon>Meloidogynidae</taxon>
        <taxon>Meloidogyninae</taxon>
        <taxon>Meloidogyne</taxon>
    </lineage>
</organism>
<evidence type="ECO:0000313" key="1">
    <source>
        <dbReference type="EMBL" id="CAD2197061.1"/>
    </source>
</evidence>
<dbReference type="SUPFAM" id="SSF50965">
    <property type="entry name" value="Galactose oxidase, central domain"/>
    <property type="match status" value="1"/>
</dbReference>